<evidence type="ECO:0000313" key="2">
    <source>
        <dbReference type="EMBL" id="AII27959.1"/>
    </source>
</evidence>
<accession>A0A076G7N2</accession>
<sequence length="76" mass="8820">MKRTYIFRLKIKDVLEERGMDQKELASLTGLRAAAISEMANNRRTVLNKSHLSKIMDALNITRLEDILELVIEDEF</sequence>
<dbReference type="SMART" id="SM00530">
    <property type="entry name" value="HTH_XRE"/>
    <property type="match status" value="1"/>
</dbReference>
<dbReference type="EMBL" id="KM051843">
    <property type="protein sequence ID" value="AII27959.1"/>
    <property type="molecule type" value="Genomic_DNA"/>
</dbReference>
<dbReference type="PROSITE" id="PS50943">
    <property type="entry name" value="HTH_CROC1"/>
    <property type="match status" value="1"/>
</dbReference>
<dbReference type="CDD" id="cd00093">
    <property type="entry name" value="HTH_XRE"/>
    <property type="match status" value="1"/>
</dbReference>
<proteinExistence type="predicted"/>
<dbReference type="SUPFAM" id="SSF47413">
    <property type="entry name" value="lambda repressor-like DNA-binding domains"/>
    <property type="match status" value="1"/>
</dbReference>
<evidence type="ECO:0000313" key="3">
    <source>
        <dbReference type="Proteomes" id="UP000028664"/>
    </source>
</evidence>
<reference evidence="2 3" key="1">
    <citation type="submission" date="2014-06" db="EMBL/GenBank/DDBJ databases">
        <title>Bioinformatic genomic analysis of Bacillus phage Bobb.</title>
        <authorList>
            <person name="Lewis H.M.N."/>
            <person name="Temple L."/>
            <person name="Barth R.N."/>
            <person name="Bowles K.M."/>
            <person name="Churchin D.I."/>
            <person name="Scott-Croshaw C."/>
            <person name="Glasgow G.H."/>
            <person name="Gloe M.W."/>
            <person name="McGough T.M."/>
            <person name="Nutbrown S.A."/>
            <person name="Romulus S.R."/>
            <person name="Sanders K.A.M."/>
            <person name="Diachok C.R."/>
            <person name="Serigano J.P."/>
            <person name="Shin D."/>
            <person name="Suresh M.H."/>
            <person name="Conner A.R.N."/>
            <person name="Korba R.M."/>
            <person name="Livermore R.J."/>
            <person name="Rohlf M.B."/>
            <person name="Utterback S.D."/>
            <person name="Wilson V.E."/>
        </authorList>
    </citation>
    <scope>NUCLEOTIDE SEQUENCE [LARGE SCALE GENOMIC DNA]</scope>
</reference>
<organism evidence="2 3">
    <name type="scientific">Bacillus phage Bobb</name>
    <dbReference type="NCBI Taxonomy" id="1527469"/>
    <lineage>
        <taxon>Viruses</taxon>
        <taxon>Duplodnaviria</taxon>
        <taxon>Heunggongvirae</taxon>
        <taxon>Uroviricota</taxon>
        <taxon>Caudoviricetes</taxon>
        <taxon>Herelleviridae</taxon>
        <taxon>Bastillevirinae</taxon>
        <taxon>Agatevirus</taxon>
        <taxon>Agatevirus bobb</taxon>
    </lineage>
</organism>
<keyword evidence="3" id="KW-1185">Reference proteome</keyword>
<dbReference type="Gene3D" id="1.10.260.40">
    <property type="entry name" value="lambda repressor-like DNA-binding domains"/>
    <property type="match status" value="1"/>
</dbReference>
<dbReference type="GeneID" id="20283345"/>
<dbReference type="InterPro" id="IPR001387">
    <property type="entry name" value="Cro/C1-type_HTH"/>
</dbReference>
<feature type="domain" description="HTH cro/C1-type" evidence="1">
    <location>
        <begin position="11"/>
        <end position="67"/>
    </location>
</feature>
<protein>
    <submittedName>
        <fullName evidence="2">XRE family transcriptional regulator</fullName>
    </submittedName>
</protein>
<dbReference type="Pfam" id="PF13443">
    <property type="entry name" value="HTH_26"/>
    <property type="match status" value="1"/>
</dbReference>
<name>A0A076G7N2_9CAUD</name>
<dbReference type="InterPro" id="IPR010982">
    <property type="entry name" value="Lambda_DNA-bd_dom_sf"/>
</dbReference>
<dbReference type="RefSeq" id="YP_009056327.1">
    <property type="nucleotide sequence ID" value="NC_024792.1"/>
</dbReference>
<evidence type="ECO:0000259" key="1">
    <source>
        <dbReference type="PROSITE" id="PS50943"/>
    </source>
</evidence>
<dbReference type="GO" id="GO:0003677">
    <property type="term" value="F:DNA binding"/>
    <property type="evidence" value="ECO:0007669"/>
    <property type="project" value="InterPro"/>
</dbReference>
<dbReference type="KEGG" id="vg:20283345"/>
<dbReference type="OrthoDB" id="26501at10239"/>
<dbReference type="Proteomes" id="UP000028664">
    <property type="component" value="Segment"/>
</dbReference>